<name>A0A391P4G6_9FIRM</name>
<evidence type="ECO:0000259" key="7">
    <source>
        <dbReference type="Pfam" id="PF03775"/>
    </source>
</evidence>
<protein>
    <recommendedName>
        <fullName evidence="6">Probable septum site-determining protein MinC</fullName>
    </recommendedName>
</protein>
<dbReference type="InterPro" id="IPR013033">
    <property type="entry name" value="MinC"/>
</dbReference>
<dbReference type="Pfam" id="PF03775">
    <property type="entry name" value="MinC_C"/>
    <property type="match status" value="1"/>
</dbReference>
<comment type="similarity">
    <text evidence="1 6">Belongs to the MinC family.</text>
</comment>
<evidence type="ECO:0000313" key="10">
    <source>
        <dbReference type="Proteomes" id="UP000265643"/>
    </source>
</evidence>
<dbReference type="GO" id="GO:1901891">
    <property type="term" value="P:regulation of cell septum assembly"/>
    <property type="evidence" value="ECO:0007669"/>
    <property type="project" value="InterPro"/>
</dbReference>
<dbReference type="PANTHER" id="PTHR34108:SF1">
    <property type="entry name" value="SEPTUM SITE-DETERMINING PROTEIN MINC"/>
    <property type="match status" value="1"/>
</dbReference>
<dbReference type="Pfam" id="PF22642">
    <property type="entry name" value="MinC_N_1"/>
    <property type="match status" value="1"/>
</dbReference>
<evidence type="ECO:0000256" key="3">
    <source>
        <dbReference type="ARBA" id="ARBA00023210"/>
    </source>
</evidence>
<dbReference type="EMBL" id="BHGK01000001">
    <property type="protein sequence ID" value="GCA65598.1"/>
    <property type="molecule type" value="Genomic_DNA"/>
</dbReference>
<proteinExistence type="inferred from homology"/>
<keyword evidence="2 6" id="KW-0132">Cell division</keyword>
<accession>A0A391P4G6</accession>
<feature type="domain" description="Septum site-determining protein MinC N-terminal" evidence="8">
    <location>
        <begin position="3"/>
        <end position="76"/>
    </location>
</feature>
<dbReference type="Gene3D" id="2.160.20.70">
    <property type="match status" value="1"/>
</dbReference>
<keyword evidence="3 6" id="KW-0717">Septation</keyword>
<dbReference type="Proteomes" id="UP000265643">
    <property type="component" value="Unassembled WGS sequence"/>
</dbReference>
<keyword evidence="4 6" id="KW-0131">Cell cycle</keyword>
<dbReference type="GO" id="GO:0000917">
    <property type="term" value="P:division septum assembly"/>
    <property type="evidence" value="ECO:0007669"/>
    <property type="project" value="UniProtKB-KW"/>
</dbReference>
<gene>
    <name evidence="6" type="primary">minC</name>
    <name evidence="9" type="ORF">KGMB01110_00340</name>
</gene>
<sequence length="212" mass="23632">MLVTVKTNKYCLEIHMSPDAPFSQILEELHSKFLDSAKFFGKAKMALAIFGQTLTYEQTAQILEMITELTQIEIICVLDYDEENEPYWRTLLEQAQERLIQQRGLIHKGSLENHQVLQSESDLVVLGNVEPGARVESAGNIVIVGGLYGSAHAGMGGDHSAFISAITMRPKKMLIGKIEARIPHVYQEDSSIQGPKIAVVDGHRIYIDPLIE</sequence>
<dbReference type="Gene3D" id="3.30.160.540">
    <property type="match status" value="1"/>
</dbReference>
<dbReference type="AlphaFoldDB" id="A0A391P4G6"/>
<dbReference type="RefSeq" id="WP_117602235.1">
    <property type="nucleotide sequence ID" value="NZ_BHGK01000001.1"/>
</dbReference>
<feature type="domain" description="Septum formation inhibitor MinC C-terminal" evidence="7">
    <location>
        <begin position="108"/>
        <end position="207"/>
    </location>
</feature>
<evidence type="ECO:0000313" key="9">
    <source>
        <dbReference type="EMBL" id="GCA65598.1"/>
    </source>
</evidence>
<evidence type="ECO:0000259" key="8">
    <source>
        <dbReference type="Pfam" id="PF22642"/>
    </source>
</evidence>
<evidence type="ECO:0000256" key="2">
    <source>
        <dbReference type="ARBA" id="ARBA00022618"/>
    </source>
</evidence>
<dbReference type="InterPro" id="IPR016098">
    <property type="entry name" value="CAP/MinC_C"/>
</dbReference>
<dbReference type="PANTHER" id="PTHR34108">
    <property type="entry name" value="SEPTUM SITE-DETERMINING PROTEIN MINC"/>
    <property type="match status" value="1"/>
</dbReference>
<dbReference type="HAMAP" id="MF_00267">
    <property type="entry name" value="MinC"/>
    <property type="match status" value="1"/>
</dbReference>
<dbReference type="InterPro" id="IPR055219">
    <property type="entry name" value="MinC_N_1"/>
</dbReference>
<comment type="subunit">
    <text evidence="5 6">Interacts with MinD and FtsZ.</text>
</comment>
<evidence type="ECO:0000256" key="5">
    <source>
        <dbReference type="ARBA" id="ARBA00046874"/>
    </source>
</evidence>
<dbReference type="InterPro" id="IPR005526">
    <property type="entry name" value="Septum_form_inhib_MinC_C"/>
</dbReference>
<keyword evidence="10" id="KW-1185">Reference proteome</keyword>
<evidence type="ECO:0000256" key="1">
    <source>
        <dbReference type="ARBA" id="ARBA00006291"/>
    </source>
</evidence>
<evidence type="ECO:0000256" key="4">
    <source>
        <dbReference type="ARBA" id="ARBA00023306"/>
    </source>
</evidence>
<reference evidence="10" key="1">
    <citation type="submission" date="2018-09" db="EMBL/GenBank/DDBJ databases">
        <title>Draft Genome Sequence of Mediterraneibacter sp. KCTC 15684.</title>
        <authorList>
            <person name="Kim J.S."/>
            <person name="Han K.I."/>
            <person name="Suh M.K."/>
            <person name="Lee K.C."/>
            <person name="Eom M.K."/>
            <person name="Lee J.H."/>
            <person name="Park S.H."/>
            <person name="Kang S.W."/>
            <person name="Park J.E."/>
            <person name="Oh B.S."/>
            <person name="Yu S.Y."/>
            <person name="Choi S.H."/>
            <person name="Lee D.H."/>
            <person name="Yoon H."/>
            <person name="Kim B."/>
            <person name="Yang S.J."/>
            <person name="Lee J.S."/>
        </authorList>
    </citation>
    <scope>NUCLEOTIDE SEQUENCE [LARGE SCALE GENOMIC DNA]</scope>
    <source>
        <strain evidence="10">KCTC 15684</strain>
    </source>
</reference>
<dbReference type="SUPFAM" id="SSF63848">
    <property type="entry name" value="Cell-division inhibitor MinC, C-terminal domain"/>
    <property type="match status" value="1"/>
</dbReference>
<dbReference type="GO" id="GO:0000902">
    <property type="term" value="P:cell morphogenesis"/>
    <property type="evidence" value="ECO:0007669"/>
    <property type="project" value="InterPro"/>
</dbReference>
<comment type="function">
    <text evidence="6">Cell division inhibitor that blocks the formation of polar Z ring septums. Rapidly oscillates between the poles of the cell to destabilize FtsZ filaments that have formed before they mature into polar Z rings. Prevents FtsZ polymerization.</text>
</comment>
<comment type="caution">
    <text evidence="9">The sequence shown here is derived from an EMBL/GenBank/DDBJ whole genome shotgun (WGS) entry which is preliminary data.</text>
</comment>
<organism evidence="9 10">
    <name type="scientific">Mediterraneibacter butyricigenes</name>
    <dbReference type="NCBI Taxonomy" id="2316025"/>
    <lineage>
        <taxon>Bacteria</taxon>
        <taxon>Bacillati</taxon>
        <taxon>Bacillota</taxon>
        <taxon>Clostridia</taxon>
        <taxon>Lachnospirales</taxon>
        <taxon>Lachnospiraceae</taxon>
        <taxon>Mediterraneibacter</taxon>
    </lineage>
</organism>
<dbReference type="InterPro" id="IPR036145">
    <property type="entry name" value="MinC_C_sf"/>
</dbReference>
<evidence type="ECO:0000256" key="6">
    <source>
        <dbReference type="HAMAP-Rule" id="MF_00267"/>
    </source>
</evidence>